<proteinExistence type="predicted"/>
<reference evidence="1 2" key="1">
    <citation type="journal article" date="2019" name="bioRxiv">
        <title>Genomics, evolutionary history and diagnostics of the Alternaria alternata species group including apple and Asian pear pathotypes.</title>
        <authorList>
            <person name="Armitage A.D."/>
            <person name="Cockerton H.M."/>
            <person name="Sreenivasaprasad S."/>
            <person name="Woodhall J.W."/>
            <person name="Lane C.R."/>
            <person name="Harrison R.J."/>
            <person name="Clarkson J.P."/>
        </authorList>
    </citation>
    <scope>NUCLEOTIDE SEQUENCE [LARGE SCALE GENOMIC DNA]</scope>
    <source>
        <strain evidence="1 2">FERA 650</strain>
    </source>
</reference>
<protein>
    <submittedName>
        <fullName evidence="1">Uncharacterized protein</fullName>
    </submittedName>
</protein>
<evidence type="ECO:0000313" key="1">
    <source>
        <dbReference type="EMBL" id="KAB2099564.1"/>
    </source>
</evidence>
<name>A0ACB6F569_9PLEO</name>
<evidence type="ECO:0000313" key="2">
    <source>
        <dbReference type="Proteomes" id="UP000293547"/>
    </source>
</evidence>
<gene>
    <name evidence="1" type="ORF">AG0111_0g12138</name>
</gene>
<accession>A0ACB6F569</accession>
<comment type="caution">
    <text evidence="1">The sequence shown here is derived from an EMBL/GenBank/DDBJ whole genome shotgun (WGS) entry which is preliminary data.</text>
</comment>
<dbReference type="EMBL" id="PDWZ02000016">
    <property type="protein sequence ID" value="KAB2099564.1"/>
    <property type="molecule type" value="Genomic_DNA"/>
</dbReference>
<dbReference type="Proteomes" id="UP000293547">
    <property type="component" value="Unassembled WGS sequence"/>
</dbReference>
<sequence>MAARPTPWPEFHFTTLPNILRLLASQYPDITYAEFPRNPNDISEGYREFTYLDVANAVNTLAWWIDENVGRMAERKKNGKSTLVYIGPNDIRYAVLSLASIVTGYKVVGADKHWKMLFPSPRYGVEALLKLIEAVDAKAMLAPEMPLPIMTEILKKKEMKCHQIPSVDQCFASKMDEYPFTKTFEECKDEEMLCLHTSGTTGFPKPIPYTHDWVSSFSRTTRLRATRGFRRSDDDLYNASRGTRVFAALPPFHASGVTFMILLPLLVGVTPIYPPAYTTPEGAVDATLSGLHVLYAAQQRQVANSDAAKEKVERVVDMVVMVPPCVENVFRYPEKLHRLSQRAHGLCYGGGSIAREAGDAISHKMKLLNAIASTELGLWPLIRPRSIDYDTNPTDQEQEKREDFSDGKWEYYAFHPAFNIHFDPVYTSESGHTVFEAIMKRNNGKDWGGYVQPWFKLYPDSSEKLLGDLFIQHPSDTSLYKHYGRADDLLVFLTNEKFYPTVAEQRIAGFPEVAEALLVGTRRPKAALVMRLEDDGVVDDALWEKIEAVNGSSPIYARVQRNMILLVQEPFLRTAKGSVRKVDMARTYERELDSLYRRGCSEEAEEKS</sequence>
<keyword evidence="2" id="KW-1185">Reference proteome</keyword>
<organism evidence="1 2">
    <name type="scientific">Alternaria gaisen</name>
    <dbReference type="NCBI Taxonomy" id="167740"/>
    <lineage>
        <taxon>Eukaryota</taxon>
        <taxon>Fungi</taxon>
        <taxon>Dikarya</taxon>
        <taxon>Ascomycota</taxon>
        <taxon>Pezizomycotina</taxon>
        <taxon>Dothideomycetes</taxon>
        <taxon>Pleosporomycetidae</taxon>
        <taxon>Pleosporales</taxon>
        <taxon>Pleosporineae</taxon>
        <taxon>Pleosporaceae</taxon>
        <taxon>Alternaria</taxon>
        <taxon>Alternaria sect. Alternaria</taxon>
    </lineage>
</organism>